<protein>
    <submittedName>
        <fullName evidence="1">Uncharacterized protein</fullName>
    </submittedName>
</protein>
<comment type="caution">
    <text evidence="1">The sequence shown here is derived from an EMBL/GenBank/DDBJ whole genome shotgun (WGS) entry which is preliminary data.</text>
</comment>
<dbReference type="OrthoDB" id="6555316at2"/>
<dbReference type="AlphaFoldDB" id="A0A1X3RY46"/>
<dbReference type="RefSeq" id="WP_094109053.1">
    <property type="nucleotide sequence ID" value="NZ_LUTP01000010.1"/>
</dbReference>
<evidence type="ECO:0000313" key="2">
    <source>
        <dbReference type="Proteomes" id="UP000194020"/>
    </source>
</evidence>
<sequence length="357" mass="41112">MNNIIIGDFKEVSPSDYTEHVVLFFALNHSHYELAKIIASNSKFDSYIYFESHNSADVPESQVNFKLIKNYMSLAGIFVKFTKLVIFSTHPSINTQSSYLKVLQAAMENNINIYEIPHGLFQSGYNLVDDTKYIDIASYYDGIGDNLPPITKNRAWWYGKEGIGYPRTTLRNSYPKRPLPVFNLITTNTNWYLYAMKDKREFFKIIIDYAQEKTGELFIWSPHPAEMNLDSFSFYVKDFMPKNILTYGLDQDIYFHGIQCTNDLIPYCKMGISTASTCLLDYEMHNKGVNLFTCDGVRNLTRKIDTVNIFEKKEDIKSLPTPLKTGFLKDYSPEKFDEFITSENGVNTTSPAAVFLE</sequence>
<reference evidence="1 2" key="1">
    <citation type="submission" date="2016-02" db="EMBL/GenBank/DDBJ databases">
        <title>Species-wide whole genome sequencing reveals diversity, host range in Lonsdalea quercina.</title>
        <authorList>
            <person name="Li Y."/>
        </authorList>
    </citation>
    <scope>NUCLEOTIDE SEQUENCE [LARGE SCALE GENOMIC DNA]</scope>
    <source>
        <strain evidence="1 2">LMG 26264</strain>
    </source>
</reference>
<accession>A0A1X3RY46</accession>
<gene>
    <name evidence="1" type="ORF">AU511_05475</name>
</gene>
<dbReference type="Proteomes" id="UP000194020">
    <property type="component" value="Unassembled WGS sequence"/>
</dbReference>
<organism evidence="1 2">
    <name type="scientific">Lonsdalea iberica</name>
    <dbReference type="NCBI Taxonomy" id="1082703"/>
    <lineage>
        <taxon>Bacteria</taxon>
        <taxon>Pseudomonadati</taxon>
        <taxon>Pseudomonadota</taxon>
        <taxon>Gammaproteobacteria</taxon>
        <taxon>Enterobacterales</taxon>
        <taxon>Pectobacteriaceae</taxon>
        <taxon>Lonsdalea</taxon>
    </lineage>
</organism>
<name>A0A1X3RY46_9GAMM</name>
<dbReference type="EMBL" id="LUTP01000010">
    <property type="protein sequence ID" value="OSN06947.1"/>
    <property type="molecule type" value="Genomic_DNA"/>
</dbReference>
<proteinExistence type="predicted"/>
<evidence type="ECO:0000313" key="1">
    <source>
        <dbReference type="EMBL" id="OSN06947.1"/>
    </source>
</evidence>